<reference evidence="5 6" key="1">
    <citation type="submission" date="2024-05" db="EMBL/GenBank/DDBJ databases">
        <title>Haplotype-resolved chromosome-level genome assembly of Huyou (Citrus changshanensis).</title>
        <authorList>
            <person name="Miao C."/>
            <person name="Chen W."/>
            <person name="Wu Y."/>
            <person name="Wang L."/>
            <person name="Zhao S."/>
            <person name="Grierson D."/>
            <person name="Xu C."/>
            <person name="Chen K."/>
        </authorList>
    </citation>
    <scope>NUCLEOTIDE SEQUENCE [LARGE SCALE GENOMIC DNA]</scope>
    <source>
        <strain evidence="5">01-14</strain>
        <tissue evidence="5">Leaf</tissue>
    </source>
</reference>
<protein>
    <recommendedName>
        <fullName evidence="4">K+ potassium transporter integral membrane domain-containing protein</fullName>
    </recommendedName>
</protein>
<dbReference type="GO" id="GO:0005886">
    <property type="term" value="C:plasma membrane"/>
    <property type="evidence" value="ECO:0007669"/>
    <property type="project" value="UniProtKB-SubCell"/>
</dbReference>
<proteinExistence type="inferred from homology"/>
<comment type="similarity">
    <text evidence="2">Belongs to the HAK/KUP transporter (TC 2.A.72.3) family.</text>
</comment>
<evidence type="ECO:0000256" key="3">
    <source>
        <dbReference type="SAM" id="MobiDB-lite"/>
    </source>
</evidence>
<sequence length="456" mass="50664">MSANDVVKEPTRENHGVVSEEQEGKEVSCEILCKYDIVDAESHTVSSHHGHGAKAVKWSVILQLVFQSLGVVYGDIGTSPLYVYASTFTNGGTFALYSLICRHAKVGLIPSEEAADCHPFLLITAMLGTCMLIGDGVLTPCVSVISAVRGIREATSAMTEVIKAINPIYIIEYFRRKKKEAWISLGGVVLAITGSEALFGDVGHFTVRSIQISMCTVTYPTRVLAYVGQASFLRKNKDLVSDVLFKSIPGLAIFYSELVQGIPPIFERYMSNVPALHSIVVLVSVKSLQISKVPLAERFIFCRVEPEELNVFRCVVRYGCRDSCNGAADHFEGTLIEKLKEFVREGYFWPSQRIMNEGDVTEVDEDSGHENVKLVRQEKQKEALEREIEMVDEASRAGVVHLIGESEVVAGKGASIGKRILIDYGYNFLKSNSRQSDQFFHTPREKMLKVRMTYDL</sequence>
<dbReference type="InterPro" id="IPR003855">
    <property type="entry name" value="K+_transporter"/>
</dbReference>
<evidence type="ECO:0000256" key="1">
    <source>
        <dbReference type="ARBA" id="ARBA00004651"/>
    </source>
</evidence>
<dbReference type="EMBL" id="JBCGBO010000005">
    <property type="protein sequence ID" value="KAK9201817.1"/>
    <property type="molecule type" value="Genomic_DNA"/>
</dbReference>
<feature type="compositionally biased region" description="Basic and acidic residues" evidence="3">
    <location>
        <begin position="1"/>
        <end position="15"/>
    </location>
</feature>
<feature type="region of interest" description="Disordered" evidence="3">
    <location>
        <begin position="1"/>
        <end position="21"/>
    </location>
</feature>
<comment type="subcellular location">
    <subcellularLocation>
        <location evidence="1">Cell membrane</location>
        <topology evidence="1">Multi-pass membrane protein</topology>
    </subcellularLocation>
</comment>
<organism evidence="5 6">
    <name type="scientific">Citrus x changshan-huyou</name>
    <dbReference type="NCBI Taxonomy" id="2935761"/>
    <lineage>
        <taxon>Eukaryota</taxon>
        <taxon>Viridiplantae</taxon>
        <taxon>Streptophyta</taxon>
        <taxon>Embryophyta</taxon>
        <taxon>Tracheophyta</taxon>
        <taxon>Spermatophyta</taxon>
        <taxon>Magnoliopsida</taxon>
        <taxon>eudicotyledons</taxon>
        <taxon>Gunneridae</taxon>
        <taxon>Pentapetalae</taxon>
        <taxon>rosids</taxon>
        <taxon>malvids</taxon>
        <taxon>Sapindales</taxon>
        <taxon>Rutaceae</taxon>
        <taxon>Aurantioideae</taxon>
        <taxon>Citrus</taxon>
    </lineage>
</organism>
<dbReference type="PANTHER" id="PTHR30540">
    <property type="entry name" value="OSMOTIC STRESS POTASSIUM TRANSPORTER"/>
    <property type="match status" value="1"/>
</dbReference>
<evidence type="ECO:0000313" key="6">
    <source>
        <dbReference type="Proteomes" id="UP001428341"/>
    </source>
</evidence>
<keyword evidence="6" id="KW-1185">Reference proteome</keyword>
<evidence type="ECO:0000313" key="5">
    <source>
        <dbReference type="EMBL" id="KAK9201817.1"/>
    </source>
</evidence>
<dbReference type="GO" id="GO:0015079">
    <property type="term" value="F:potassium ion transmembrane transporter activity"/>
    <property type="evidence" value="ECO:0007669"/>
    <property type="project" value="InterPro"/>
</dbReference>
<feature type="domain" description="K+ potassium transporter integral membrane" evidence="4">
    <location>
        <begin position="64"/>
        <end position="88"/>
    </location>
</feature>
<dbReference type="Proteomes" id="UP001428341">
    <property type="component" value="Unassembled WGS sequence"/>
</dbReference>
<dbReference type="InterPro" id="IPR053951">
    <property type="entry name" value="K_trans_N"/>
</dbReference>
<accession>A0AAP0QSM3</accession>
<dbReference type="AlphaFoldDB" id="A0AAP0QSM3"/>
<comment type="caution">
    <text evidence="5">The sequence shown here is derived from an EMBL/GenBank/DDBJ whole genome shotgun (WGS) entry which is preliminary data.</text>
</comment>
<feature type="domain" description="K+ potassium transporter integral membrane" evidence="4">
    <location>
        <begin position="159"/>
        <end position="254"/>
    </location>
</feature>
<dbReference type="PANTHER" id="PTHR30540:SF87">
    <property type="entry name" value="POTASSIUM TRANSPORTER"/>
    <property type="match status" value="1"/>
</dbReference>
<dbReference type="Pfam" id="PF02705">
    <property type="entry name" value="K_trans"/>
    <property type="match status" value="2"/>
</dbReference>
<gene>
    <name evidence="5" type="ORF">WN944_017025</name>
</gene>
<name>A0AAP0QSM3_9ROSI</name>
<evidence type="ECO:0000256" key="2">
    <source>
        <dbReference type="ARBA" id="ARBA00008440"/>
    </source>
</evidence>
<evidence type="ECO:0000259" key="4">
    <source>
        <dbReference type="Pfam" id="PF02705"/>
    </source>
</evidence>